<accession>A0AAN7IVT6</accession>
<reference evidence="1 2" key="1">
    <citation type="journal article" date="2023" name="G3 (Bethesda)">
        <title>A haplotype-resolved chromosome-scale genome for Quercus rubra L. provides insights into the genetics of adaptive traits for red oak species.</title>
        <authorList>
            <person name="Kapoor B."/>
            <person name="Jenkins J."/>
            <person name="Schmutz J."/>
            <person name="Zhebentyayeva T."/>
            <person name="Kuelheim C."/>
            <person name="Coggeshall M."/>
            <person name="Heim C."/>
            <person name="Lasky J.R."/>
            <person name="Leites L."/>
            <person name="Islam-Faridi N."/>
            <person name="Romero-Severson J."/>
            <person name="DeLeo V.L."/>
            <person name="Lucas S.M."/>
            <person name="Lazic D."/>
            <person name="Gailing O."/>
            <person name="Carlson J."/>
            <person name="Staton M."/>
        </authorList>
    </citation>
    <scope>NUCLEOTIDE SEQUENCE [LARGE SCALE GENOMIC DNA]</scope>
    <source>
        <strain evidence="1">Pseudo-F2</strain>
    </source>
</reference>
<protein>
    <recommendedName>
        <fullName evidence="3">Retrotransposon gag protein</fullName>
    </recommendedName>
</protein>
<keyword evidence="2" id="KW-1185">Reference proteome</keyword>
<organism evidence="1 2">
    <name type="scientific">Quercus rubra</name>
    <name type="common">Northern red oak</name>
    <name type="synonym">Quercus borealis</name>
    <dbReference type="NCBI Taxonomy" id="3512"/>
    <lineage>
        <taxon>Eukaryota</taxon>
        <taxon>Viridiplantae</taxon>
        <taxon>Streptophyta</taxon>
        <taxon>Embryophyta</taxon>
        <taxon>Tracheophyta</taxon>
        <taxon>Spermatophyta</taxon>
        <taxon>Magnoliopsida</taxon>
        <taxon>eudicotyledons</taxon>
        <taxon>Gunneridae</taxon>
        <taxon>Pentapetalae</taxon>
        <taxon>rosids</taxon>
        <taxon>fabids</taxon>
        <taxon>Fagales</taxon>
        <taxon>Fagaceae</taxon>
        <taxon>Quercus</taxon>
    </lineage>
</organism>
<evidence type="ECO:0000313" key="1">
    <source>
        <dbReference type="EMBL" id="KAK4588085.1"/>
    </source>
</evidence>
<comment type="caution">
    <text evidence="1">The sequence shown here is derived from an EMBL/GenBank/DDBJ whole genome shotgun (WGS) entry which is preliminary data.</text>
</comment>
<proteinExistence type="predicted"/>
<dbReference type="EMBL" id="JAXUIC010000005">
    <property type="protein sequence ID" value="KAK4588085.1"/>
    <property type="molecule type" value="Genomic_DNA"/>
</dbReference>
<evidence type="ECO:0008006" key="3">
    <source>
        <dbReference type="Google" id="ProtNLM"/>
    </source>
</evidence>
<name>A0AAN7IVT6_QUERU</name>
<sequence>MLEMLEQLLKLKLIELPECKRSEEMGKVDDPNYCKYHRIISHPIQKCFVLKELIMKLAKERKINLDFNDVAQSNLATFSCGLPIYVSPTTKQGANTMLIQASINPALEDGVQATVDELKEINLGTTKEPRPTFISALLTPEEEEGYLKLLVEYKDVFAWTYKEMPGLNPSIALHHLAVKKGVRPIKQAQR</sequence>
<dbReference type="Proteomes" id="UP001324115">
    <property type="component" value="Unassembled WGS sequence"/>
</dbReference>
<evidence type="ECO:0000313" key="2">
    <source>
        <dbReference type="Proteomes" id="UP001324115"/>
    </source>
</evidence>
<dbReference type="PANTHER" id="PTHR33437:SF2">
    <property type="entry name" value="OS06G0361200 PROTEIN"/>
    <property type="match status" value="1"/>
</dbReference>
<gene>
    <name evidence="1" type="ORF">RGQ29_019181</name>
</gene>
<dbReference type="PANTHER" id="PTHR33437">
    <property type="entry name" value="OS06G0361200 PROTEIN"/>
    <property type="match status" value="1"/>
</dbReference>
<dbReference type="AlphaFoldDB" id="A0AAN7IVT6"/>